<evidence type="ECO:0000256" key="1">
    <source>
        <dbReference type="SAM" id="Phobius"/>
    </source>
</evidence>
<sequence>MQKIKRTSHMLYLLFRTLCWFMPLVTTYVTLFHLQDMLNWGMWSAIISSSHIQNVDSFSLIHRLIILIIQLLPLSITVLIFYKLAQLFHLYEQGNLFEQENIKLIRQISIYMIVGELVQLIYQPLITVALSFNNPVGERFASITLGSTNLSTLITALIILVASWIVKEAHQLKSDCQLTI</sequence>
<evidence type="ECO:0000313" key="3">
    <source>
        <dbReference type="Proteomes" id="UP000054742"/>
    </source>
</evidence>
<reference evidence="2 3" key="1">
    <citation type="submission" date="2015-11" db="EMBL/GenBank/DDBJ databases">
        <title>Genomic analysis of 38 Legionella species identifies large and diverse effector repertoires.</title>
        <authorList>
            <person name="Burstein D."/>
            <person name="Amaro F."/>
            <person name="Zusman T."/>
            <person name="Lifshitz Z."/>
            <person name="Cohen O."/>
            <person name="Gilbert J.A."/>
            <person name="Pupko T."/>
            <person name="Shuman H.A."/>
            <person name="Segal G."/>
        </authorList>
    </citation>
    <scope>NUCLEOTIDE SEQUENCE [LARGE SCALE GENOMIC DNA]</scope>
    <source>
        <strain evidence="2 3">ATCC 43878</strain>
    </source>
</reference>
<feature type="transmembrane region" description="Helical" evidence="1">
    <location>
        <begin position="104"/>
        <end position="122"/>
    </location>
</feature>
<feature type="transmembrane region" description="Helical" evidence="1">
    <location>
        <begin position="142"/>
        <end position="166"/>
    </location>
</feature>
<keyword evidence="3" id="KW-1185">Reference proteome</keyword>
<dbReference type="Pfam" id="PF11188">
    <property type="entry name" value="DUF2975"/>
    <property type="match status" value="1"/>
</dbReference>
<comment type="caution">
    <text evidence="2">The sequence shown here is derived from an EMBL/GenBank/DDBJ whole genome shotgun (WGS) entry which is preliminary data.</text>
</comment>
<keyword evidence="1" id="KW-0812">Transmembrane</keyword>
<keyword evidence="1" id="KW-0472">Membrane</keyword>
<feature type="transmembrane region" description="Helical" evidence="1">
    <location>
        <begin position="64"/>
        <end position="84"/>
    </location>
</feature>
<gene>
    <name evidence="2" type="ORF">Lbru_3062</name>
</gene>
<keyword evidence="1" id="KW-1133">Transmembrane helix</keyword>
<dbReference type="PATRIC" id="fig|29422.6.peg.3238"/>
<dbReference type="RefSeq" id="WP_058443011.1">
    <property type="nucleotide sequence ID" value="NZ_CAAAHU010000014.1"/>
</dbReference>
<dbReference type="EMBL" id="LNXV01000036">
    <property type="protein sequence ID" value="KTC76955.1"/>
    <property type="molecule type" value="Genomic_DNA"/>
</dbReference>
<evidence type="ECO:0008006" key="4">
    <source>
        <dbReference type="Google" id="ProtNLM"/>
    </source>
</evidence>
<proteinExistence type="predicted"/>
<dbReference type="AlphaFoldDB" id="A0A0W0S0V3"/>
<dbReference type="OrthoDB" id="8479187at2"/>
<feature type="transmembrane region" description="Helical" evidence="1">
    <location>
        <begin position="12"/>
        <end position="34"/>
    </location>
</feature>
<accession>A0A0W0S0V3</accession>
<dbReference type="Proteomes" id="UP000054742">
    <property type="component" value="Unassembled WGS sequence"/>
</dbReference>
<name>A0A0W0S0V3_9GAMM</name>
<protein>
    <recommendedName>
        <fullName evidence="4">DUF2975 domain-containing protein</fullName>
    </recommendedName>
</protein>
<dbReference type="InterPro" id="IPR021354">
    <property type="entry name" value="DUF2975"/>
</dbReference>
<organism evidence="2 3">
    <name type="scientific">Legionella brunensis</name>
    <dbReference type="NCBI Taxonomy" id="29422"/>
    <lineage>
        <taxon>Bacteria</taxon>
        <taxon>Pseudomonadati</taxon>
        <taxon>Pseudomonadota</taxon>
        <taxon>Gammaproteobacteria</taxon>
        <taxon>Legionellales</taxon>
        <taxon>Legionellaceae</taxon>
        <taxon>Legionella</taxon>
    </lineage>
</organism>
<evidence type="ECO:0000313" key="2">
    <source>
        <dbReference type="EMBL" id="KTC76955.1"/>
    </source>
</evidence>
<dbReference type="STRING" id="29422.Lbru_3062"/>